<evidence type="ECO:0000256" key="6">
    <source>
        <dbReference type="ARBA" id="ARBA00022833"/>
    </source>
</evidence>
<evidence type="ECO:0000256" key="2">
    <source>
        <dbReference type="ARBA" id="ARBA00022603"/>
    </source>
</evidence>
<dbReference type="GO" id="GO:0032259">
    <property type="term" value="P:methylation"/>
    <property type="evidence" value="ECO:0007669"/>
    <property type="project" value="UniProtKB-KW"/>
</dbReference>
<dbReference type="InterPro" id="IPR046341">
    <property type="entry name" value="SET_dom_sf"/>
</dbReference>
<dbReference type="EMBL" id="SCEB01009958">
    <property type="protein sequence ID" value="RXM91181.1"/>
    <property type="molecule type" value="Genomic_DNA"/>
</dbReference>
<proteinExistence type="predicted"/>
<organism evidence="10 11">
    <name type="scientific">Acipenser ruthenus</name>
    <name type="common">Sterlet sturgeon</name>
    <dbReference type="NCBI Taxonomy" id="7906"/>
    <lineage>
        <taxon>Eukaryota</taxon>
        <taxon>Metazoa</taxon>
        <taxon>Chordata</taxon>
        <taxon>Craniata</taxon>
        <taxon>Vertebrata</taxon>
        <taxon>Euteleostomi</taxon>
        <taxon>Actinopterygii</taxon>
        <taxon>Chondrostei</taxon>
        <taxon>Acipenseriformes</taxon>
        <taxon>Acipenseridae</taxon>
        <taxon>Acipenser</taxon>
    </lineage>
</organism>
<dbReference type="FunFam" id="1.10.220.160:FF:000002">
    <property type="entry name" value="SET and MYND domain containing 1"/>
    <property type="match status" value="1"/>
</dbReference>
<keyword evidence="3" id="KW-0949">S-adenosyl-L-methionine</keyword>
<dbReference type="Gene3D" id="2.170.270.10">
    <property type="entry name" value="SET domain"/>
    <property type="match status" value="1"/>
</dbReference>
<keyword evidence="4" id="KW-0479">Metal-binding</keyword>
<evidence type="ECO:0000313" key="10">
    <source>
        <dbReference type="EMBL" id="RXM91181.1"/>
    </source>
</evidence>
<dbReference type="EC" id="2.1.1.354" evidence="1"/>
<dbReference type="AlphaFoldDB" id="A0A444USN8"/>
<protein>
    <recommendedName>
        <fullName evidence="1">[histone H3]-lysine(4) N-trimethyltransferase</fullName>
        <ecNumber evidence="1">2.1.1.354</ecNumber>
    </recommendedName>
</protein>
<dbReference type="PANTHER" id="PTHR12197:SF184">
    <property type="entry name" value="HISTONE-LYSINE N-METHYLTRANSFERASE SMYD1"/>
    <property type="match status" value="1"/>
</dbReference>
<evidence type="ECO:0000256" key="5">
    <source>
        <dbReference type="ARBA" id="ARBA00022771"/>
    </source>
</evidence>
<comment type="caution">
    <text evidence="10">The sequence shown here is derived from an EMBL/GenBank/DDBJ whole genome shotgun (WGS) entry which is preliminary data.</text>
</comment>
<evidence type="ECO:0000256" key="1">
    <source>
        <dbReference type="ARBA" id="ARBA00012182"/>
    </source>
</evidence>
<dbReference type="Proteomes" id="UP000289886">
    <property type="component" value="Unassembled WGS sequence"/>
</dbReference>
<dbReference type="GO" id="GO:0008270">
    <property type="term" value="F:zinc ion binding"/>
    <property type="evidence" value="ECO:0007669"/>
    <property type="project" value="UniProtKB-KW"/>
</dbReference>
<accession>A0A444USN8</accession>
<dbReference type="PROSITE" id="PS01360">
    <property type="entry name" value="ZF_MYND_1"/>
    <property type="match status" value="1"/>
</dbReference>
<dbReference type="InterPro" id="IPR002893">
    <property type="entry name" value="Znf_MYND"/>
</dbReference>
<sequence>MAGASCWHIYTGCTSLSSQGPCPHIGCLTQGVCHNCFKKQLKLQRCGQCKFAHYCDRTCQKEGWAEHKSECSAIKKNGSVPNENIRLAARILWRIEKEGSALSEGRLTSLDDLENHLDDLGEDDMKELKVDVHNFLDFWPSNSRMFGVQYISHIFGLINCNGFTLSDQRGLQAVGVGIFPNLCLVNHNCWPNCTVILNNGKYVTLSGALHSPSSHCLHRAS</sequence>
<dbReference type="PANTHER" id="PTHR12197">
    <property type="entry name" value="HISTONE-LYSINE N-METHYLTRANSFERASE SMYD"/>
    <property type="match status" value="1"/>
</dbReference>
<dbReference type="Pfam" id="PF01753">
    <property type="entry name" value="zf-MYND"/>
    <property type="match status" value="1"/>
</dbReference>
<keyword evidence="11" id="KW-1185">Reference proteome</keyword>
<keyword evidence="5 8" id="KW-0863">Zinc-finger</keyword>
<dbReference type="GO" id="GO:0140999">
    <property type="term" value="F:histone H3K4 trimethyltransferase activity"/>
    <property type="evidence" value="ECO:0007669"/>
    <property type="project" value="UniProtKB-EC"/>
</dbReference>
<evidence type="ECO:0000256" key="4">
    <source>
        <dbReference type="ARBA" id="ARBA00022723"/>
    </source>
</evidence>
<keyword evidence="10" id="KW-0808">Transferase</keyword>
<dbReference type="FunFam" id="6.10.140.2220:FF:000005">
    <property type="entry name" value="Histone-lysine N-methyltransferase SMYD1 isoform 1"/>
    <property type="match status" value="1"/>
</dbReference>
<keyword evidence="2 10" id="KW-0489">Methyltransferase</keyword>
<keyword evidence="6" id="KW-0862">Zinc</keyword>
<reference evidence="10 11" key="1">
    <citation type="submission" date="2019-01" db="EMBL/GenBank/DDBJ databases">
        <title>Draft Genome and Complete Hox-Cluster Characterization of the Sterlet Sturgeon (Acipenser ruthenus).</title>
        <authorList>
            <person name="Wei Q."/>
        </authorList>
    </citation>
    <scope>NUCLEOTIDE SEQUENCE [LARGE SCALE GENOMIC DNA]</scope>
    <source>
        <strain evidence="10">WHYD16114868_AA</strain>
        <tissue evidence="10">Blood</tissue>
    </source>
</reference>
<gene>
    <name evidence="10" type="ORF">EOD39_21445</name>
</gene>
<dbReference type="SUPFAM" id="SSF82199">
    <property type="entry name" value="SET domain"/>
    <property type="match status" value="1"/>
</dbReference>
<dbReference type="Gene3D" id="6.10.140.2220">
    <property type="match status" value="1"/>
</dbReference>
<dbReference type="GO" id="GO:0005634">
    <property type="term" value="C:nucleus"/>
    <property type="evidence" value="ECO:0007669"/>
    <property type="project" value="TreeGrafter"/>
</dbReference>
<dbReference type="PROSITE" id="PS50865">
    <property type="entry name" value="ZF_MYND_2"/>
    <property type="match status" value="1"/>
</dbReference>
<evidence type="ECO:0000256" key="7">
    <source>
        <dbReference type="ARBA" id="ARBA00047571"/>
    </source>
</evidence>
<evidence type="ECO:0000256" key="3">
    <source>
        <dbReference type="ARBA" id="ARBA00022691"/>
    </source>
</evidence>
<dbReference type="InterPro" id="IPR050869">
    <property type="entry name" value="H3K4_H4K5_MeTrfase"/>
</dbReference>
<feature type="domain" description="MYND-type" evidence="9">
    <location>
        <begin position="33"/>
        <end position="71"/>
    </location>
</feature>
<evidence type="ECO:0000313" key="11">
    <source>
        <dbReference type="Proteomes" id="UP000289886"/>
    </source>
</evidence>
<comment type="catalytic activity">
    <reaction evidence="7">
        <text>L-lysyl(4)-[histone H3] + 3 S-adenosyl-L-methionine = N(6),N(6),N(6)-trimethyl-L-lysyl(4)-[histone H3] + 3 S-adenosyl-L-homocysteine + 3 H(+)</text>
        <dbReference type="Rhea" id="RHEA:60260"/>
        <dbReference type="Rhea" id="RHEA-COMP:15537"/>
        <dbReference type="Rhea" id="RHEA-COMP:15547"/>
        <dbReference type="ChEBI" id="CHEBI:15378"/>
        <dbReference type="ChEBI" id="CHEBI:29969"/>
        <dbReference type="ChEBI" id="CHEBI:57856"/>
        <dbReference type="ChEBI" id="CHEBI:59789"/>
        <dbReference type="ChEBI" id="CHEBI:61961"/>
        <dbReference type="EC" id="2.1.1.354"/>
    </reaction>
</comment>
<evidence type="ECO:0000256" key="8">
    <source>
        <dbReference type="PROSITE-ProRule" id="PRU00134"/>
    </source>
</evidence>
<dbReference type="Gene3D" id="1.10.220.160">
    <property type="match status" value="1"/>
</dbReference>
<name>A0A444USN8_ACIRT</name>
<evidence type="ECO:0000259" key="9">
    <source>
        <dbReference type="PROSITE" id="PS50865"/>
    </source>
</evidence>